<dbReference type="InterPro" id="IPR006379">
    <property type="entry name" value="HAD-SF_hydro_IIB"/>
</dbReference>
<evidence type="ECO:0000313" key="4">
    <source>
        <dbReference type="Proteomes" id="UP001233999"/>
    </source>
</evidence>
<dbReference type="NCBIfam" id="TIGR00685">
    <property type="entry name" value="T6PP"/>
    <property type="match status" value="1"/>
</dbReference>
<dbReference type="Gene3D" id="3.40.50.1000">
    <property type="entry name" value="HAD superfamily/HAD-like"/>
    <property type="match status" value="1"/>
</dbReference>
<dbReference type="NCBIfam" id="TIGR01484">
    <property type="entry name" value="HAD-SF-IIB"/>
    <property type="match status" value="1"/>
</dbReference>
<name>A0AAD8A7X3_DIPPU</name>
<dbReference type="FunFam" id="3.40.50.2000:FF:000150">
    <property type="entry name" value="Trehalose-6-phosphate synthase"/>
    <property type="match status" value="1"/>
</dbReference>
<evidence type="ECO:0000256" key="1">
    <source>
        <dbReference type="ARBA" id="ARBA00005409"/>
    </source>
</evidence>
<dbReference type="InterPro" id="IPR001830">
    <property type="entry name" value="Glyco_trans_20"/>
</dbReference>
<dbReference type="InterPro" id="IPR003337">
    <property type="entry name" value="Trehalose_PPase"/>
</dbReference>
<dbReference type="Pfam" id="PF00982">
    <property type="entry name" value="Glyco_transf_20"/>
    <property type="match status" value="1"/>
</dbReference>
<evidence type="ECO:0000256" key="2">
    <source>
        <dbReference type="ARBA" id="ARBA00006330"/>
    </source>
</evidence>
<dbReference type="FunFam" id="3.40.50.2000:FF:000113">
    <property type="entry name" value="Alpha,alpha-trehalose-phosphate synthase"/>
    <property type="match status" value="1"/>
</dbReference>
<dbReference type="GO" id="GO:0004805">
    <property type="term" value="F:trehalose-phosphatase activity"/>
    <property type="evidence" value="ECO:0007669"/>
    <property type="project" value="TreeGrafter"/>
</dbReference>
<dbReference type="Gene3D" id="3.40.50.2000">
    <property type="entry name" value="Glycogen Phosphorylase B"/>
    <property type="match status" value="2"/>
</dbReference>
<dbReference type="PANTHER" id="PTHR10788">
    <property type="entry name" value="TREHALOSE-6-PHOSPHATE SYNTHASE"/>
    <property type="match status" value="1"/>
</dbReference>
<dbReference type="GO" id="GO:0005992">
    <property type="term" value="P:trehalose biosynthetic process"/>
    <property type="evidence" value="ECO:0007669"/>
    <property type="project" value="InterPro"/>
</dbReference>
<dbReference type="PANTHER" id="PTHR10788:SF106">
    <property type="entry name" value="BCDNA.GH08860"/>
    <property type="match status" value="1"/>
</dbReference>
<evidence type="ECO:0008006" key="5">
    <source>
        <dbReference type="Google" id="ProtNLM"/>
    </source>
</evidence>
<comment type="caution">
    <text evidence="3">The sequence shown here is derived from an EMBL/GenBank/DDBJ whole genome shotgun (WGS) entry which is preliminary data.</text>
</comment>
<dbReference type="InterPro" id="IPR023214">
    <property type="entry name" value="HAD_sf"/>
</dbReference>
<dbReference type="Pfam" id="PF02358">
    <property type="entry name" value="Trehalose_PPase"/>
    <property type="match status" value="1"/>
</dbReference>
<protein>
    <recommendedName>
        <fullName evidence="5">Trehalose-6-phosphate synthase</fullName>
    </recommendedName>
</protein>
<comment type="similarity">
    <text evidence="1">In the N-terminal section; belongs to the glycosyltransferase 20 family.</text>
</comment>
<dbReference type="EMBL" id="JASPKZ010003413">
    <property type="protein sequence ID" value="KAJ9593701.1"/>
    <property type="molecule type" value="Genomic_DNA"/>
</dbReference>
<reference evidence="3" key="1">
    <citation type="journal article" date="2023" name="IScience">
        <title>Live-bearing cockroach genome reveals convergent evolutionary mechanisms linked to viviparity in insects and beyond.</title>
        <authorList>
            <person name="Fouks B."/>
            <person name="Harrison M.C."/>
            <person name="Mikhailova A.A."/>
            <person name="Marchal E."/>
            <person name="English S."/>
            <person name="Carruthers M."/>
            <person name="Jennings E.C."/>
            <person name="Chiamaka E.L."/>
            <person name="Frigard R.A."/>
            <person name="Pippel M."/>
            <person name="Attardo G.M."/>
            <person name="Benoit J.B."/>
            <person name="Bornberg-Bauer E."/>
            <person name="Tobe S.S."/>
        </authorList>
    </citation>
    <scope>NUCLEOTIDE SEQUENCE</scope>
    <source>
        <strain evidence="3">Stay&amp;Tobe</strain>
    </source>
</reference>
<dbReference type="SUPFAM" id="SSF53756">
    <property type="entry name" value="UDP-Glycosyltransferase/glycogen phosphorylase"/>
    <property type="match status" value="1"/>
</dbReference>
<organism evidence="3 4">
    <name type="scientific">Diploptera punctata</name>
    <name type="common">Pacific beetle cockroach</name>
    <dbReference type="NCBI Taxonomy" id="6984"/>
    <lineage>
        <taxon>Eukaryota</taxon>
        <taxon>Metazoa</taxon>
        <taxon>Ecdysozoa</taxon>
        <taxon>Arthropoda</taxon>
        <taxon>Hexapoda</taxon>
        <taxon>Insecta</taxon>
        <taxon>Pterygota</taxon>
        <taxon>Neoptera</taxon>
        <taxon>Polyneoptera</taxon>
        <taxon>Dictyoptera</taxon>
        <taxon>Blattodea</taxon>
        <taxon>Blaberoidea</taxon>
        <taxon>Blaberidae</taxon>
        <taxon>Diplopterinae</taxon>
        <taxon>Diploptera</taxon>
    </lineage>
</organism>
<dbReference type="SUPFAM" id="SSF56784">
    <property type="entry name" value="HAD-like"/>
    <property type="match status" value="1"/>
</dbReference>
<dbReference type="Gene3D" id="3.30.70.1020">
    <property type="entry name" value="Trehalose-6-phosphate phosphatase related protein, domain 2"/>
    <property type="match status" value="1"/>
</dbReference>
<dbReference type="Proteomes" id="UP001233999">
    <property type="component" value="Unassembled WGS sequence"/>
</dbReference>
<dbReference type="InterPro" id="IPR036412">
    <property type="entry name" value="HAD-like_sf"/>
</dbReference>
<comment type="similarity">
    <text evidence="2">In the C-terminal section; belongs to the trehalose phosphatase family.</text>
</comment>
<dbReference type="CDD" id="cd01627">
    <property type="entry name" value="HAD_TPP"/>
    <property type="match status" value="1"/>
</dbReference>
<feature type="non-terminal residue" evidence="3">
    <location>
        <position position="809"/>
    </location>
</feature>
<dbReference type="GO" id="GO:0003825">
    <property type="term" value="F:alpha,alpha-trehalose-phosphate synthase (UDP-forming) activity"/>
    <property type="evidence" value="ECO:0007669"/>
    <property type="project" value="TreeGrafter"/>
</dbReference>
<dbReference type="AlphaFoldDB" id="A0AAD8A7X3"/>
<dbReference type="CDD" id="cd03788">
    <property type="entry name" value="GT20_TPS"/>
    <property type="match status" value="1"/>
</dbReference>
<gene>
    <name evidence="3" type="ORF">L9F63_014749</name>
</gene>
<dbReference type="FunFam" id="3.40.50.1000:FF:000324">
    <property type="entry name" value="Putative Alpha,alpha-trehalose-phosphate synthase"/>
    <property type="match status" value="1"/>
</dbReference>
<keyword evidence="4" id="KW-1185">Reference proteome</keyword>
<feature type="non-terminal residue" evidence="3">
    <location>
        <position position="1"/>
    </location>
</feature>
<accession>A0AAD8A7X3</accession>
<sequence>SREQSGIECHRWNRSATGSSFWNRMSPMEQISYRTFMTFSAGGLVTAVAPVVVQSKGIWVGWPGNLDDVNEPIPESNPNDKNPTAGLLSKKVVCVNVDPQLFDSYYNGCCNGTLWPLFHSMPDRARFLAEDWKCYTLVNEKFADLTMKALHLVQKDKPANVIPLIWIHDYHLLLMANWVRQAADDAGLRCKLGFFLHIPFPPWDIFRLFPWGDEILQGMLGNDMVGFHIQDYCLNFVDCCQRCLGCRVDRKNLLVEHGGRTVQVRALPIGVPYDRFVHLAEAAPKIMYTNQKVVLGVDRLDYTKGLVHRLKAFERLFEKHPEHIEKVTMLQISVPSRTDVKEYQDLKEETDQLVGRINGHFTTYNWSPIRYIYGCVSQDELAGFYRDSSVALVTPLRDGMNLVAKEFVACQINTPPGVLIVSPFAGAGETMHEALICNPYEIDDAAEVLHRALTMPEDERTLRMNCLRRREKANDVDSWMRSFMKAMGSQIDGEDGSSKRDLNNSTMHPVTMDDFEDYLAPYIGESSKVALLLDYDGTLAPLAPHPDLALLPVETKNVLQRLSNMSDVYIAIISGRNVNNVMKMIVLNGITYAGNHGLEIIHPDGSKFVHPMPAELEGEVHELLKELQDQVCKDGAWVENKGAVLTFHYRETPIHLRPELVTEASKLITSHGFKVGASHCAVEARPPVPWNKGRASIYILRTAFGFDWSERIRIIYAGDDVTDEDAMQALKGMAATFRVASSTIIRTAAERRLPNTDSVLAMLKWLERHLSHREPAGEDVRLDCLRKARKSIHAVIILKLPDKTSIMFS</sequence>
<proteinExistence type="inferred from homology"/>
<evidence type="ECO:0000313" key="3">
    <source>
        <dbReference type="EMBL" id="KAJ9593701.1"/>
    </source>
</evidence>
<dbReference type="GO" id="GO:0005829">
    <property type="term" value="C:cytosol"/>
    <property type="evidence" value="ECO:0007669"/>
    <property type="project" value="TreeGrafter"/>
</dbReference>
<reference evidence="3" key="2">
    <citation type="submission" date="2023-05" db="EMBL/GenBank/DDBJ databases">
        <authorList>
            <person name="Fouks B."/>
        </authorList>
    </citation>
    <scope>NUCLEOTIDE SEQUENCE</scope>
    <source>
        <strain evidence="3">Stay&amp;Tobe</strain>
        <tissue evidence="3">Testes</tissue>
    </source>
</reference>